<evidence type="ECO:0000313" key="2">
    <source>
        <dbReference type="Proteomes" id="UP001153050"/>
    </source>
</evidence>
<dbReference type="EMBL" id="CAKXZT010000116">
    <property type="protein sequence ID" value="CAH2399462.1"/>
    <property type="molecule type" value="Genomic_DNA"/>
</dbReference>
<organism evidence="1 2">
    <name type="scientific">Mesorhizobium escarrei</name>
    <dbReference type="NCBI Taxonomy" id="666018"/>
    <lineage>
        <taxon>Bacteria</taxon>
        <taxon>Pseudomonadati</taxon>
        <taxon>Pseudomonadota</taxon>
        <taxon>Alphaproteobacteria</taxon>
        <taxon>Hyphomicrobiales</taxon>
        <taxon>Phyllobacteriaceae</taxon>
        <taxon>Mesorhizobium</taxon>
    </lineage>
</organism>
<proteinExistence type="predicted"/>
<gene>
    <name evidence="1" type="ORF">MES5069_220175</name>
</gene>
<sequence length="61" mass="7043">MPTIYLWRAFQAGRRVTTMELLKEDLLRNYAKNADVVRHLLAGGTSPAPKACYRVKEHKRT</sequence>
<accession>A0ABN8JRZ2</accession>
<comment type="caution">
    <text evidence="1">The sequence shown here is derived from an EMBL/GenBank/DDBJ whole genome shotgun (WGS) entry which is preliminary data.</text>
</comment>
<evidence type="ECO:0000313" key="1">
    <source>
        <dbReference type="EMBL" id="CAH2399462.1"/>
    </source>
</evidence>
<dbReference type="Proteomes" id="UP001153050">
    <property type="component" value="Unassembled WGS sequence"/>
</dbReference>
<protein>
    <submittedName>
        <fullName evidence="1">Uncharacterized protein</fullName>
    </submittedName>
</protein>
<reference evidence="1 2" key="1">
    <citation type="submission" date="2022-03" db="EMBL/GenBank/DDBJ databases">
        <authorList>
            <person name="Brunel B."/>
        </authorList>
    </citation>
    <scope>NUCLEOTIDE SEQUENCE [LARGE SCALE GENOMIC DNA]</scope>
    <source>
        <strain evidence="1">STM5069sample</strain>
    </source>
</reference>
<keyword evidence="2" id="KW-1185">Reference proteome</keyword>
<name>A0ABN8JRZ2_9HYPH</name>